<accession>A0A7J4ITB4</accession>
<gene>
    <name evidence="4" type="ORF">HA237_01340</name>
</gene>
<reference evidence="5" key="1">
    <citation type="journal article" date="2020" name="bioRxiv">
        <title>A rank-normalized archaeal taxonomy based on genome phylogeny resolves widespread incomplete and uneven classifications.</title>
        <authorList>
            <person name="Rinke C."/>
            <person name="Chuvochina M."/>
            <person name="Mussig A.J."/>
            <person name="Chaumeil P.-A."/>
            <person name="Waite D.W."/>
            <person name="Whitman W.B."/>
            <person name="Parks D.H."/>
            <person name="Hugenholtz P."/>
        </authorList>
    </citation>
    <scope>NUCLEOTIDE SEQUENCE [LARGE SCALE GENOMIC DNA]</scope>
</reference>
<dbReference type="InterPro" id="IPR011330">
    <property type="entry name" value="Glyco_hydro/deAcase_b/a-brl"/>
</dbReference>
<evidence type="ECO:0000259" key="3">
    <source>
        <dbReference type="PROSITE" id="PS51677"/>
    </source>
</evidence>
<dbReference type="PROSITE" id="PS51677">
    <property type="entry name" value="NODB"/>
    <property type="match status" value="1"/>
</dbReference>
<proteinExistence type="predicted"/>
<feature type="domain" description="NodB homology" evidence="3">
    <location>
        <begin position="52"/>
        <end position="295"/>
    </location>
</feature>
<comment type="caution">
    <text evidence="4">The sequence shown here is derived from an EMBL/GenBank/DDBJ whole genome shotgun (WGS) entry which is preliminary data.</text>
</comment>
<evidence type="ECO:0000313" key="4">
    <source>
        <dbReference type="EMBL" id="HIH07994.1"/>
    </source>
</evidence>
<name>A0A7J4ITB4_9ARCH</name>
<protein>
    <submittedName>
        <fullName evidence="4">Polysaccharide deacetylase family protein</fullName>
    </submittedName>
</protein>
<evidence type="ECO:0000256" key="1">
    <source>
        <dbReference type="ARBA" id="ARBA00004613"/>
    </source>
</evidence>
<dbReference type="EMBL" id="DUFG01000009">
    <property type="protein sequence ID" value="HIH07994.1"/>
    <property type="molecule type" value="Genomic_DNA"/>
</dbReference>
<dbReference type="Pfam" id="PF01522">
    <property type="entry name" value="Polysacc_deac_1"/>
    <property type="match status" value="1"/>
</dbReference>
<dbReference type="PANTHER" id="PTHR34216">
    <property type="match status" value="1"/>
</dbReference>
<dbReference type="GO" id="GO:0005576">
    <property type="term" value="C:extracellular region"/>
    <property type="evidence" value="ECO:0007669"/>
    <property type="project" value="UniProtKB-SubCell"/>
</dbReference>
<dbReference type="InterPro" id="IPR002509">
    <property type="entry name" value="NODB_dom"/>
</dbReference>
<comment type="subcellular location">
    <subcellularLocation>
        <location evidence="1">Secreted</location>
    </subcellularLocation>
</comment>
<dbReference type="InterPro" id="IPR051398">
    <property type="entry name" value="Polysacch_Deacetylase"/>
</dbReference>
<dbReference type="AlphaFoldDB" id="A0A7J4ITB4"/>
<sequence length="295" mass="34238">MDNVIVMYHYVQDNTGFKAFSKQEFREQVQYLKERYKIISLQELVEKKPQGKTCVLTFDDGIKDGFTTALPILEEEGLNGTFFVPTKIFMEKKLLGAQKRHLLLAKLGTKKFVEEFNKIAENVFQVKKEGKKNEYDDELTSNLKFMLDNMDQRKANAILDRIFSKRFNEKEEFEKIYLSSKEVKRLVGKGMEVGSHGHAHLWLGKLPFKDMEADLVKSVEVFNNVFSMHPRVMSYPFGSYSLFTRRLAEKLGFIAAVTTAKKKNISLESPLELGRYDCIDLFPRKTKEKSRKILS</sequence>
<dbReference type="Gene3D" id="3.20.20.370">
    <property type="entry name" value="Glycoside hydrolase/deacetylase"/>
    <property type="match status" value="1"/>
</dbReference>
<evidence type="ECO:0000313" key="5">
    <source>
        <dbReference type="Proteomes" id="UP000577419"/>
    </source>
</evidence>
<dbReference type="Proteomes" id="UP000577419">
    <property type="component" value="Unassembled WGS sequence"/>
</dbReference>
<evidence type="ECO:0000256" key="2">
    <source>
        <dbReference type="ARBA" id="ARBA00022729"/>
    </source>
</evidence>
<dbReference type="PANTHER" id="PTHR34216:SF3">
    <property type="entry name" value="POLY-BETA-1,6-N-ACETYL-D-GLUCOSAMINE N-DEACETYLASE"/>
    <property type="match status" value="1"/>
</dbReference>
<organism evidence="4 5">
    <name type="scientific">Candidatus Iainarchaeum sp</name>
    <dbReference type="NCBI Taxonomy" id="3101447"/>
    <lineage>
        <taxon>Archaea</taxon>
        <taxon>Candidatus Iainarchaeota</taxon>
        <taxon>Candidatus Iainarchaeia</taxon>
        <taxon>Candidatus Iainarchaeales</taxon>
        <taxon>Candidatus Iainarchaeaceae</taxon>
        <taxon>Candidatus Iainarchaeum</taxon>
    </lineage>
</organism>
<dbReference type="GO" id="GO:0016810">
    <property type="term" value="F:hydrolase activity, acting on carbon-nitrogen (but not peptide) bonds"/>
    <property type="evidence" value="ECO:0007669"/>
    <property type="project" value="InterPro"/>
</dbReference>
<dbReference type="SUPFAM" id="SSF88713">
    <property type="entry name" value="Glycoside hydrolase/deacetylase"/>
    <property type="match status" value="1"/>
</dbReference>
<dbReference type="GO" id="GO:0005975">
    <property type="term" value="P:carbohydrate metabolic process"/>
    <property type="evidence" value="ECO:0007669"/>
    <property type="project" value="InterPro"/>
</dbReference>
<keyword evidence="2" id="KW-0732">Signal</keyword>